<dbReference type="AlphaFoldDB" id="A0A1H9Y712"/>
<keyword evidence="1" id="KW-0812">Transmembrane</keyword>
<name>A0A1H9Y712_9BACI</name>
<sequence length="50" mass="6207">MEKIIYREETSLFPYMVITFLSIVTFRKIDRVEKRRIELKEEIDQEKDKV</sequence>
<dbReference type="EMBL" id="FOHE01000001">
    <property type="protein sequence ID" value="SES64681.1"/>
    <property type="molecule type" value="Genomic_DNA"/>
</dbReference>
<dbReference type="STRING" id="930131.SAMN05216389_101234"/>
<proteinExistence type="predicted"/>
<evidence type="ECO:0000313" key="2">
    <source>
        <dbReference type="EMBL" id="SES64681.1"/>
    </source>
</evidence>
<accession>A0A1H9Y712</accession>
<feature type="transmembrane region" description="Helical" evidence="1">
    <location>
        <begin position="12"/>
        <end position="29"/>
    </location>
</feature>
<dbReference type="RefSeq" id="WP_170840624.1">
    <property type="nucleotide sequence ID" value="NZ_FOHE01000001.1"/>
</dbReference>
<evidence type="ECO:0000256" key="1">
    <source>
        <dbReference type="SAM" id="Phobius"/>
    </source>
</evidence>
<keyword evidence="1" id="KW-0472">Membrane</keyword>
<protein>
    <submittedName>
        <fullName evidence="2">Uncharacterized protein</fullName>
    </submittedName>
</protein>
<keyword evidence="3" id="KW-1185">Reference proteome</keyword>
<keyword evidence="1" id="KW-1133">Transmembrane helix</keyword>
<dbReference type="Proteomes" id="UP000198618">
    <property type="component" value="Unassembled WGS sequence"/>
</dbReference>
<organism evidence="2 3">
    <name type="scientific">Oceanobacillus limi</name>
    <dbReference type="NCBI Taxonomy" id="930131"/>
    <lineage>
        <taxon>Bacteria</taxon>
        <taxon>Bacillati</taxon>
        <taxon>Bacillota</taxon>
        <taxon>Bacilli</taxon>
        <taxon>Bacillales</taxon>
        <taxon>Bacillaceae</taxon>
        <taxon>Oceanobacillus</taxon>
    </lineage>
</organism>
<gene>
    <name evidence="2" type="ORF">SAMN05216389_101234</name>
</gene>
<evidence type="ECO:0000313" key="3">
    <source>
        <dbReference type="Proteomes" id="UP000198618"/>
    </source>
</evidence>
<reference evidence="2 3" key="1">
    <citation type="submission" date="2016-10" db="EMBL/GenBank/DDBJ databases">
        <authorList>
            <person name="de Groot N.N."/>
        </authorList>
    </citation>
    <scope>NUCLEOTIDE SEQUENCE [LARGE SCALE GENOMIC DNA]</scope>
    <source>
        <strain evidence="2 3">IBRC-M 10780</strain>
    </source>
</reference>